<dbReference type="AlphaFoldDB" id="A0A1S0TMK0"/>
<proteinExistence type="predicted"/>
<dbReference type="EMBL" id="JH712323">
    <property type="protein sequence ID" value="EFO16845.1"/>
    <property type="molecule type" value="Genomic_DNA"/>
</dbReference>
<evidence type="ECO:0000256" key="1">
    <source>
        <dbReference type="SAM" id="Phobius"/>
    </source>
</evidence>
<dbReference type="GeneID" id="9949116"/>
<dbReference type="RefSeq" id="XP_003147223.1">
    <property type="nucleotide sequence ID" value="XM_003147175.1"/>
</dbReference>
<sequence>MDILMFNTHITYTHTHIYTHTHTYTHTQTNTHNIHTYVYTYTRARMDDTRWPYIGKATLGEDGSEAYFKIILQFIKPEVDDPMTIKWTIIILVIFTILSTVFVIVNVIHFRRKRRRSNLKQTVRKESSV</sequence>
<keyword evidence="1" id="KW-1133">Transmembrane helix</keyword>
<organism evidence="2">
    <name type="scientific">Loa loa</name>
    <name type="common">Eye worm</name>
    <name type="synonym">Filaria loa</name>
    <dbReference type="NCBI Taxonomy" id="7209"/>
    <lineage>
        <taxon>Eukaryota</taxon>
        <taxon>Metazoa</taxon>
        <taxon>Ecdysozoa</taxon>
        <taxon>Nematoda</taxon>
        <taxon>Chromadorea</taxon>
        <taxon>Rhabditida</taxon>
        <taxon>Spirurina</taxon>
        <taxon>Spiruromorpha</taxon>
        <taxon>Filarioidea</taxon>
        <taxon>Onchocercidae</taxon>
        <taxon>Loa</taxon>
    </lineage>
</organism>
<dbReference type="OrthoDB" id="10496144at2759"/>
<feature type="transmembrane region" description="Helical" evidence="1">
    <location>
        <begin position="87"/>
        <end position="110"/>
    </location>
</feature>
<name>A0A1S0TMK0_LOALO</name>
<dbReference type="KEGG" id="loa:LOAG_11657"/>
<evidence type="ECO:0000313" key="2">
    <source>
        <dbReference type="EMBL" id="EFO16845.1"/>
    </source>
</evidence>
<keyword evidence="1" id="KW-0472">Membrane</keyword>
<dbReference type="InParanoid" id="A0A1S0TMK0"/>
<reference evidence="2" key="1">
    <citation type="submission" date="2012-04" db="EMBL/GenBank/DDBJ databases">
        <title>The Genome Sequence of Loa loa.</title>
        <authorList>
            <consortium name="The Broad Institute Genome Sequencing Platform"/>
            <consortium name="Broad Institute Genome Sequencing Center for Infectious Disease"/>
            <person name="Nutman T.B."/>
            <person name="Fink D.L."/>
            <person name="Russ C."/>
            <person name="Young S."/>
            <person name="Zeng Q."/>
            <person name="Gargeya S."/>
            <person name="Alvarado L."/>
            <person name="Berlin A."/>
            <person name="Chapman S.B."/>
            <person name="Chen Z."/>
            <person name="Freedman E."/>
            <person name="Gellesch M."/>
            <person name="Goldberg J."/>
            <person name="Griggs A."/>
            <person name="Gujja S."/>
            <person name="Heilman E.R."/>
            <person name="Heiman D."/>
            <person name="Howarth C."/>
            <person name="Mehta T."/>
            <person name="Neiman D."/>
            <person name="Pearson M."/>
            <person name="Roberts A."/>
            <person name="Saif S."/>
            <person name="Shea T."/>
            <person name="Shenoy N."/>
            <person name="Sisk P."/>
            <person name="Stolte C."/>
            <person name="Sykes S."/>
            <person name="White J."/>
            <person name="Yandava C."/>
            <person name="Haas B."/>
            <person name="Henn M.R."/>
            <person name="Nusbaum C."/>
            <person name="Birren B."/>
        </authorList>
    </citation>
    <scope>NUCLEOTIDE SEQUENCE [LARGE SCALE GENOMIC DNA]</scope>
</reference>
<accession>A0A1S0TMK0</accession>
<dbReference type="CTD" id="9949116"/>
<keyword evidence="1" id="KW-0812">Transmembrane</keyword>
<gene>
    <name evidence="2" type="ORF">LOAG_11657</name>
</gene>
<protein>
    <submittedName>
        <fullName evidence="2">Uncharacterized protein</fullName>
    </submittedName>
</protein>